<dbReference type="EC" id="3.1.4.-" evidence="10"/>
<dbReference type="PROSITE" id="PS51845">
    <property type="entry name" value="PDEASE_I_2"/>
    <property type="match status" value="1"/>
</dbReference>
<reference evidence="14" key="1">
    <citation type="submission" date="2015-11" db="EMBL/GenBank/DDBJ databases">
        <title>De novo transcriptome assembly of four potential Pierce s Disease insect vectors from Arizona vineyards.</title>
        <authorList>
            <person name="Tassone E.E."/>
        </authorList>
    </citation>
    <scope>NUCLEOTIDE SEQUENCE</scope>
</reference>
<dbReference type="InterPro" id="IPR023174">
    <property type="entry name" value="PDEase_CS"/>
</dbReference>
<accession>A0A1B6EK28</accession>
<comment type="catalytic activity">
    <reaction evidence="1">
        <text>3',5'-cyclic GMP + H2O = GMP + H(+)</text>
        <dbReference type="Rhea" id="RHEA:16957"/>
        <dbReference type="ChEBI" id="CHEBI:15377"/>
        <dbReference type="ChEBI" id="CHEBI:15378"/>
        <dbReference type="ChEBI" id="CHEBI:57746"/>
        <dbReference type="ChEBI" id="CHEBI:58115"/>
        <dbReference type="EC" id="3.1.4.35"/>
    </reaction>
</comment>
<dbReference type="InterPro" id="IPR002073">
    <property type="entry name" value="PDEase_catalytic_dom"/>
</dbReference>
<feature type="binding site" evidence="9">
    <location>
        <position position="215"/>
    </location>
    <ligand>
        <name>Zn(2+)</name>
        <dbReference type="ChEBI" id="CHEBI:29105"/>
        <label>1</label>
    </ligand>
</feature>
<dbReference type="EMBL" id="GECZ01031506">
    <property type="protein sequence ID" value="JAS38263.1"/>
    <property type="molecule type" value="Transcribed_RNA"/>
</dbReference>
<sequence length="943" mass="106808">MTSSGPILSHSDGSEMLIDEVTMDLQILENRVAELERQLADNCNVLPPVIKELKNDVEKFRERLETTKHLSWLSCYKDLPPTNRRLQYRRQSDARQKQVREKFLKICEENISEEVRQCLRLPSFDCSDWQDEEILLLLQFMFLDFDLPMKFNIDLNTLRNFLFQVYKNYNEVPFHNFRHCFCVSQMMYAMAWRVDLPSRIGDLETLILITSCICHDLDHPGYNNIYQINARTELALRYNDISPLENHHCSMAFRILDLPECNIFSTMSSETFRVVREGIIRCILATDMARHNEILAQFKDAVADGFDYTNKTHVNLLTMVLIKVADISNEARPMEVAEPWLDRLLQEFFAQSNAEKQEGLPVTPFMDPQKITKPSSQCSFIGFVLLPLFEALGELFVELQPMIVEPVRDALEYYRRLNEAAKDEQRMHRKSIIQADFSTIENSTSASVPSSPTRTAPSSDIVKSLSGASVRKASICLSQCAEDGEDILGSEDMLPELSEDSEEEETVTEVAISEKTLKFKISTESSSSSGRKSYPGSRKGSREKTHQLAEQELARILRDQERSIRSSDSGDKRSWSSGDQGSEDRRCGHCRMEEMKETRSHSLADHDWRRDFMTVQFSKKVRSTSAGSPEGLREFRGKETRDSSTRRTSPLSPRDCDDTSRDLGSFEDSSDGKEVEFSSKSGYLGIIKEGCVQGSEDMEEAKDEVLIILNGEGTSADNPEMENIESIALIKDESKEESKHSDTSPEERGSRKSPSSILRKLKTLGERFSRSTTIDLGSPKGSTDRSILIPASPASLKSHKVNASPSVDSDRRAMTLPKASRKKAQSKREKGWKCLLRSKMSVDQDGDTSSSKEDGSCDEAKPGTSDRVANGLTPPDETIESCSLDKKKVHNNNRNQTGKPHLERKESEESSSPNHSRGQHWMSSLVSTFRSRKAHDKEDSEKT</sequence>
<name>A0A1B6EK28_9HEMI</name>
<feature type="compositionally biased region" description="Basic and acidic residues" evidence="12">
    <location>
        <begin position="540"/>
        <end position="574"/>
    </location>
</feature>
<feature type="binding site" evidence="8">
    <location>
        <position position="326"/>
    </location>
    <ligand>
        <name>AMP</name>
        <dbReference type="ChEBI" id="CHEBI:456215"/>
    </ligand>
</feature>
<evidence type="ECO:0000313" key="14">
    <source>
        <dbReference type="EMBL" id="JAS38263.1"/>
    </source>
</evidence>
<feature type="binding site" evidence="9">
    <location>
        <position position="179"/>
    </location>
    <ligand>
        <name>Zn(2+)</name>
        <dbReference type="ChEBI" id="CHEBI:29105"/>
        <label>1</label>
    </ligand>
</feature>
<evidence type="ECO:0000256" key="4">
    <source>
        <dbReference type="ARBA" id="ARBA00022801"/>
    </source>
</evidence>
<comment type="pathway">
    <text evidence="5">Purine metabolism; 3',5'-cyclic GMP degradation; GMP from 3',5'-cyclic GMP: step 1/1.</text>
</comment>
<feature type="compositionally biased region" description="Polar residues" evidence="12">
    <location>
        <begin position="910"/>
        <end position="929"/>
    </location>
</feature>
<evidence type="ECO:0000256" key="2">
    <source>
        <dbReference type="ARBA" id="ARBA00022535"/>
    </source>
</evidence>
<dbReference type="Pfam" id="PF00233">
    <property type="entry name" value="PDEase_I"/>
    <property type="match status" value="1"/>
</dbReference>
<feature type="coiled-coil region" evidence="11">
    <location>
        <begin position="18"/>
        <end position="70"/>
    </location>
</feature>
<dbReference type="PANTHER" id="PTHR11347">
    <property type="entry name" value="CYCLIC NUCLEOTIDE PHOSPHODIESTERASE"/>
    <property type="match status" value="1"/>
</dbReference>
<evidence type="ECO:0000256" key="3">
    <source>
        <dbReference type="ARBA" id="ARBA00022723"/>
    </source>
</evidence>
<dbReference type="InterPro" id="IPR003607">
    <property type="entry name" value="HD/PDEase_dom"/>
</dbReference>
<feature type="compositionally biased region" description="Low complexity" evidence="12">
    <location>
        <begin position="521"/>
        <end position="538"/>
    </location>
</feature>
<protein>
    <recommendedName>
        <fullName evidence="10">Phosphodiesterase</fullName>
        <ecNumber evidence="10">3.1.4.-</ecNumber>
    </recommendedName>
</protein>
<dbReference type="InterPro" id="IPR036971">
    <property type="entry name" value="PDEase_catalytic_dom_sf"/>
</dbReference>
<evidence type="ECO:0000256" key="5">
    <source>
        <dbReference type="ARBA" id="ARBA00037913"/>
    </source>
</evidence>
<feature type="compositionally biased region" description="Polar residues" evidence="12">
    <location>
        <begin position="770"/>
        <end position="785"/>
    </location>
</feature>
<dbReference type="GO" id="GO:0047555">
    <property type="term" value="F:3',5'-cyclic-GMP phosphodiesterase activity"/>
    <property type="evidence" value="ECO:0007669"/>
    <property type="project" value="UniProtKB-EC"/>
</dbReference>
<proteinExistence type="inferred from homology"/>
<keyword evidence="4 10" id="KW-0378">Hydrolase</keyword>
<dbReference type="Gene3D" id="1.10.1300.10">
    <property type="entry name" value="3'5'-cyclic nucleotide phosphodiesterase, catalytic domain"/>
    <property type="match status" value="1"/>
</dbReference>
<evidence type="ECO:0000256" key="8">
    <source>
        <dbReference type="PIRSR" id="PIRSR623088-2"/>
    </source>
</evidence>
<keyword evidence="2" id="KW-0140">cGMP</keyword>
<feature type="binding site" evidence="8">
    <location>
        <begin position="175"/>
        <end position="179"/>
    </location>
    <ligand>
        <name>AMP</name>
        <dbReference type="ChEBI" id="CHEBI:456215"/>
    </ligand>
</feature>
<evidence type="ECO:0000256" key="12">
    <source>
        <dbReference type="SAM" id="MobiDB-lite"/>
    </source>
</evidence>
<comment type="cofactor">
    <cofactor evidence="10">
        <name>a divalent metal cation</name>
        <dbReference type="ChEBI" id="CHEBI:60240"/>
    </cofactor>
    <text evidence="10">Binds 2 divalent metal cations per subunit. Site 1 may preferentially bind zinc ions, while site 2 has a preference for magnesium and/or manganese ions.</text>
</comment>
<evidence type="ECO:0000259" key="13">
    <source>
        <dbReference type="PROSITE" id="PS51845"/>
    </source>
</evidence>
<feature type="compositionally biased region" description="Basic and acidic residues" evidence="12">
    <location>
        <begin position="631"/>
        <end position="645"/>
    </location>
</feature>
<evidence type="ECO:0000256" key="6">
    <source>
        <dbReference type="ARBA" id="ARBA00061167"/>
    </source>
</evidence>
<feature type="compositionally biased region" description="Basic and acidic residues" evidence="12">
    <location>
        <begin position="730"/>
        <end position="750"/>
    </location>
</feature>
<dbReference type="AlphaFoldDB" id="A0A1B6EK28"/>
<dbReference type="GO" id="GO:0007165">
    <property type="term" value="P:signal transduction"/>
    <property type="evidence" value="ECO:0007669"/>
    <property type="project" value="InterPro"/>
</dbReference>
<evidence type="ECO:0000256" key="1">
    <source>
        <dbReference type="ARBA" id="ARBA00000583"/>
    </source>
</evidence>
<dbReference type="InterPro" id="IPR023088">
    <property type="entry name" value="PDEase"/>
</dbReference>
<dbReference type="SMART" id="SM00471">
    <property type="entry name" value="HDc"/>
    <property type="match status" value="1"/>
</dbReference>
<keyword evidence="11" id="KW-0175">Coiled coil</keyword>
<feature type="compositionally biased region" description="Basic and acidic residues" evidence="12">
    <location>
        <begin position="850"/>
        <end position="861"/>
    </location>
</feature>
<dbReference type="SUPFAM" id="SSF109604">
    <property type="entry name" value="HD-domain/PDEase-like"/>
    <property type="match status" value="1"/>
</dbReference>
<feature type="region of interest" description="Disordered" evidence="12">
    <location>
        <begin position="620"/>
        <end position="679"/>
    </location>
</feature>
<dbReference type="PROSITE" id="PS00126">
    <property type="entry name" value="PDEASE_I_1"/>
    <property type="match status" value="1"/>
</dbReference>
<feature type="binding site" evidence="9">
    <location>
        <position position="216"/>
    </location>
    <ligand>
        <name>Zn(2+)</name>
        <dbReference type="ChEBI" id="CHEBI:29105"/>
        <label>1</label>
    </ligand>
</feature>
<feature type="binding site" evidence="9">
    <location>
        <position position="216"/>
    </location>
    <ligand>
        <name>Zn(2+)</name>
        <dbReference type="ChEBI" id="CHEBI:29105"/>
        <label>2</label>
    </ligand>
</feature>
<comment type="similarity">
    <text evidence="6">Belongs to the cyclic nucleotide phosphodiesterase family. PDE9 subfamily.</text>
</comment>
<dbReference type="FunFam" id="1.10.1300.10:FF:000006">
    <property type="entry name" value="Phosphodiesterase 9A"/>
    <property type="match status" value="1"/>
</dbReference>
<evidence type="ECO:0000256" key="9">
    <source>
        <dbReference type="PIRSR" id="PIRSR623088-3"/>
    </source>
</evidence>
<feature type="region of interest" description="Disordered" evidence="12">
    <location>
        <begin position="521"/>
        <end position="587"/>
    </location>
</feature>
<feature type="binding site" evidence="8">
    <location>
        <position position="216"/>
    </location>
    <ligand>
        <name>AMP</name>
        <dbReference type="ChEBI" id="CHEBI:456215"/>
    </ligand>
</feature>
<feature type="binding site" evidence="8">
    <location>
        <position position="377"/>
    </location>
    <ligand>
        <name>AMP</name>
        <dbReference type="ChEBI" id="CHEBI:456215"/>
    </ligand>
</feature>
<feature type="domain" description="PDEase" evidence="13">
    <location>
        <begin position="99"/>
        <end position="421"/>
    </location>
</feature>
<evidence type="ECO:0000256" key="10">
    <source>
        <dbReference type="RuleBase" id="RU363067"/>
    </source>
</evidence>
<feature type="binding site" evidence="9">
    <location>
        <position position="326"/>
    </location>
    <ligand>
        <name>Zn(2+)</name>
        <dbReference type="ChEBI" id="CHEBI:29105"/>
        <label>1</label>
    </ligand>
</feature>
<dbReference type="CDD" id="cd00077">
    <property type="entry name" value="HDc"/>
    <property type="match status" value="1"/>
</dbReference>
<feature type="active site" description="Proton donor" evidence="7">
    <location>
        <position position="175"/>
    </location>
</feature>
<evidence type="ECO:0000256" key="11">
    <source>
        <dbReference type="SAM" id="Coils"/>
    </source>
</evidence>
<evidence type="ECO:0000256" key="7">
    <source>
        <dbReference type="PIRSR" id="PIRSR623088-1"/>
    </source>
</evidence>
<organism evidence="14">
    <name type="scientific">Cuerna arida</name>
    <dbReference type="NCBI Taxonomy" id="1464854"/>
    <lineage>
        <taxon>Eukaryota</taxon>
        <taxon>Metazoa</taxon>
        <taxon>Ecdysozoa</taxon>
        <taxon>Arthropoda</taxon>
        <taxon>Hexapoda</taxon>
        <taxon>Insecta</taxon>
        <taxon>Pterygota</taxon>
        <taxon>Neoptera</taxon>
        <taxon>Paraneoptera</taxon>
        <taxon>Hemiptera</taxon>
        <taxon>Auchenorrhyncha</taxon>
        <taxon>Membracoidea</taxon>
        <taxon>Cicadellidae</taxon>
        <taxon>Cicadellinae</taxon>
        <taxon>Proconiini</taxon>
        <taxon>Cuerna</taxon>
    </lineage>
</organism>
<feature type="region of interest" description="Disordered" evidence="12">
    <location>
        <begin position="713"/>
        <end position="943"/>
    </location>
</feature>
<gene>
    <name evidence="14" type="ORF">g.20336</name>
</gene>
<dbReference type="PRINTS" id="PR00387">
    <property type="entry name" value="PDIESTERASE1"/>
</dbReference>
<keyword evidence="3 9" id="KW-0479">Metal-binding</keyword>
<dbReference type="GO" id="GO:0046872">
    <property type="term" value="F:metal ion binding"/>
    <property type="evidence" value="ECO:0007669"/>
    <property type="project" value="UniProtKB-KW"/>
</dbReference>